<dbReference type="EMBL" id="JAPDGR010005157">
    <property type="protein sequence ID" value="KAJ2966335.1"/>
    <property type="molecule type" value="Genomic_DNA"/>
</dbReference>
<keyword evidence="2" id="KW-1185">Reference proteome</keyword>
<sequence length="329" mass="36965">MWLRRRVGYALDDWLMVVAAILLLVYEAVLTTSVVWGLGRKYESITLGDYIRLSYWQTLSQFFVNLQPVVPRWSIAVFLIRIFGSVRPWFKHFLIGWVVLMAVGSILANILTFTYLDPVEALWDPTVKSHYRFDPYIEYYTAIGVVWLAAISDLAFAITPTVFVWNLQLPLRRKIGFIALLSGSLLAFLASLGKIIFSTLQVRGEAGNNGATTTGVIWITSTVEQSLVIALGSAPALGPLARLRLFNGIYESLVYLVTFGRSRRSTRSQSVYHDDEVELGQPRRLSEGSVSAQAQFADGTLATLDGDTAKYIKRTDEFVVMRKQSRFGD</sequence>
<name>A0ACC1MH40_9PEZI</name>
<accession>A0ACC1MH40</accession>
<protein>
    <submittedName>
        <fullName evidence="1">Uncharacterized protein</fullName>
    </submittedName>
</protein>
<dbReference type="Proteomes" id="UP001143856">
    <property type="component" value="Unassembled WGS sequence"/>
</dbReference>
<evidence type="ECO:0000313" key="1">
    <source>
        <dbReference type="EMBL" id="KAJ2966335.1"/>
    </source>
</evidence>
<evidence type="ECO:0000313" key="2">
    <source>
        <dbReference type="Proteomes" id="UP001143856"/>
    </source>
</evidence>
<organism evidence="1 2">
    <name type="scientific">Xylaria curta</name>
    <dbReference type="NCBI Taxonomy" id="42375"/>
    <lineage>
        <taxon>Eukaryota</taxon>
        <taxon>Fungi</taxon>
        <taxon>Dikarya</taxon>
        <taxon>Ascomycota</taxon>
        <taxon>Pezizomycotina</taxon>
        <taxon>Sordariomycetes</taxon>
        <taxon>Xylariomycetidae</taxon>
        <taxon>Xylariales</taxon>
        <taxon>Xylariaceae</taxon>
        <taxon>Xylaria</taxon>
    </lineage>
</organism>
<comment type="caution">
    <text evidence="1">The sequence shown here is derived from an EMBL/GenBank/DDBJ whole genome shotgun (WGS) entry which is preliminary data.</text>
</comment>
<proteinExistence type="predicted"/>
<gene>
    <name evidence="1" type="ORF">NUW58_g10685</name>
</gene>
<reference evidence="1" key="1">
    <citation type="submission" date="2022-10" db="EMBL/GenBank/DDBJ databases">
        <title>Genome Sequence of Xylaria curta.</title>
        <authorList>
            <person name="Buettner E."/>
        </authorList>
    </citation>
    <scope>NUCLEOTIDE SEQUENCE</scope>
    <source>
        <strain evidence="1">Babe10</strain>
    </source>
</reference>